<evidence type="ECO:0000256" key="1">
    <source>
        <dbReference type="ARBA" id="ARBA00000956"/>
    </source>
</evidence>
<dbReference type="InterPro" id="IPR029044">
    <property type="entry name" value="Nucleotide-diphossugar_trans"/>
</dbReference>
<dbReference type="GO" id="GO:0008878">
    <property type="term" value="F:glucose-1-phosphate adenylyltransferase activity"/>
    <property type="evidence" value="ECO:0007669"/>
    <property type="project" value="UniProtKB-EC"/>
</dbReference>
<dbReference type="EC" id="2.7.7.27" evidence="3"/>
<dbReference type="InterPro" id="IPR005836">
    <property type="entry name" value="ADP_Glu_pyroP_CS"/>
</dbReference>
<keyword evidence="5" id="KW-0808">Transferase</keyword>
<keyword evidence="6" id="KW-0548">Nucleotidyltransferase</keyword>
<dbReference type="Gene3D" id="2.160.10.10">
    <property type="entry name" value="Hexapeptide repeat proteins"/>
    <property type="match status" value="1"/>
</dbReference>
<dbReference type="SUPFAM" id="SSF53448">
    <property type="entry name" value="Nucleotide-diphospho-sugar transferases"/>
    <property type="match status" value="1"/>
</dbReference>
<evidence type="ECO:0000256" key="2">
    <source>
        <dbReference type="ARBA" id="ARBA00010443"/>
    </source>
</evidence>
<feature type="non-terminal residue" evidence="8">
    <location>
        <position position="1"/>
    </location>
</feature>
<dbReference type="PROSITE" id="PS00810">
    <property type="entry name" value="ADP_GLC_PYROPHOSPH_3"/>
    <property type="match status" value="1"/>
</dbReference>
<evidence type="ECO:0000256" key="3">
    <source>
        <dbReference type="ARBA" id="ARBA00012460"/>
    </source>
</evidence>
<proteinExistence type="inferred from homology"/>
<dbReference type="InterPro" id="IPR011004">
    <property type="entry name" value="Trimer_LpxA-like_sf"/>
</dbReference>
<dbReference type="Pfam" id="PF25247">
    <property type="entry name" value="LbH_GLGC"/>
    <property type="match status" value="1"/>
</dbReference>
<organism evidence="8">
    <name type="scientific">Tetraselmis sp. GSL018</name>
    <dbReference type="NCBI Taxonomy" id="582737"/>
    <lineage>
        <taxon>Eukaryota</taxon>
        <taxon>Viridiplantae</taxon>
        <taxon>Chlorophyta</taxon>
        <taxon>core chlorophytes</taxon>
        <taxon>Chlorodendrophyceae</taxon>
        <taxon>Chlorodendrales</taxon>
        <taxon>Chlorodendraceae</taxon>
        <taxon>Tetraselmis</taxon>
    </lineage>
</organism>
<dbReference type="InterPro" id="IPR011831">
    <property type="entry name" value="ADP-Glc_PPase"/>
</dbReference>
<reference evidence="8" key="1">
    <citation type="submission" date="2014-05" db="EMBL/GenBank/DDBJ databases">
        <title>The transcriptome of the halophilic microalga Tetraselmis sp. GSL018 isolated from the Great Salt Lake, Utah.</title>
        <authorList>
            <person name="Jinkerson R.E."/>
            <person name="D'Adamo S."/>
            <person name="Posewitz M.C."/>
        </authorList>
    </citation>
    <scope>NUCLEOTIDE SEQUENCE</scope>
    <source>
        <strain evidence="8">GSL018</strain>
    </source>
</reference>
<keyword evidence="4" id="KW-0021">Allosteric enzyme</keyword>
<comment type="catalytic activity">
    <reaction evidence="1">
        <text>alpha-D-glucose 1-phosphate + ATP + H(+) = ADP-alpha-D-glucose + diphosphate</text>
        <dbReference type="Rhea" id="RHEA:12120"/>
        <dbReference type="ChEBI" id="CHEBI:15378"/>
        <dbReference type="ChEBI" id="CHEBI:30616"/>
        <dbReference type="ChEBI" id="CHEBI:33019"/>
        <dbReference type="ChEBI" id="CHEBI:57498"/>
        <dbReference type="ChEBI" id="CHEBI:58601"/>
        <dbReference type="EC" id="2.7.7.27"/>
    </reaction>
</comment>
<sequence>EARSPLSLWDYEPVDATFLDKTLRLPDSGEGADPPMYLASMGIYVFKKRVLFETLNNIFPNVVDTLNVVAYNFSDFWMEINTVKSYFEAQILLANEASLFFDVMPSYTEPKYLPASRVERCKVDRSVINQGCILVECELESSIIGLRQVIKGSRIQNSVLEGSDTYEDPEEVQALVKAGKVPLGVGEGCVIQNAIISKNCRIGRNCTITNEGGVQRAEFLEYGFCIQDGVIVITPGTTLADGTVI</sequence>
<evidence type="ECO:0000256" key="5">
    <source>
        <dbReference type="ARBA" id="ARBA00022679"/>
    </source>
</evidence>
<name>A0A061RH83_9CHLO</name>
<dbReference type="SUPFAM" id="SSF51161">
    <property type="entry name" value="Trimeric LpxA-like enzymes"/>
    <property type="match status" value="1"/>
</dbReference>
<dbReference type="EMBL" id="GBEZ01014773">
    <property type="protein sequence ID" value="JAC71328.1"/>
    <property type="molecule type" value="Transcribed_RNA"/>
</dbReference>
<dbReference type="PANTHER" id="PTHR43523">
    <property type="entry name" value="GLUCOSE-1-PHOSPHATE ADENYLYLTRANSFERASE-RELATED"/>
    <property type="match status" value="1"/>
</dbReference>
<accession>A0A061RH83</accession>
<comment type="similarity">
    <text evidence="2">Belongs to the bacterial/plant glucose-1-phosphate adenylyltransferase family.</text>
</comment>
<protein>
    <recommendedName>
        <fullName evidence="3">glucose-1-phosphate adenylyltransferase</fullName>
        <ecNumber evidence="3">2.7.7.27</ecNumber>
    </recommendedName>
</protein>
<evidence type="ECO:0000256" key="4">
    <source>
        <dbReference type="ARBA" id="ARBA00022533"/>
    </source>
</evidence>
<dbReference type="GO" id="GO:0000166">
    <property type="term" value="F:nucleotide binding"/>
    <property type="evidence" value="ECO:0007669"/>
    <property type="project" value="UniProtKB-KW"/>
</dbReference>
<dbReference type="AlphaFoldDB" id="A0A061RH83"/>
<gene>
    <name evidence="8" type="ORF">TSPGSL018_2165</name>
</gene>
<dbReference type="PANTHER" id="PTHR43523:SF12">
    <property type="entry name" value="GLUCOSE-1-PHOSPHATE ADENYLYLTRANSFERASE LARGE SUBUNIT 1, CHLOROPLASTIC-RELATED"/>
    <property type="match status" value="1"/>
</dbReference>
<dbReference type="Gene3D" id="3.90.550.10">
    <property type="entry name" value="Spore Coat Polysaccharide Biosynthesis Protein SpsA, Chain A"/>
    <property type="match status" value="1"/>
</dbReference>
<evidence type="ECO:0000256" key="6">
    <source>
        <dbReference type="ARBA" id="ARBA00022695"/>
    </source>
</evidence>
<keyword evidence="7" id="KW-0547">Nucleotide-binding</keyword>
<evidence type="ECO:0000256" key="7">
    <source>
        <dbReference type="ARBA" id="ARBA00022741"/>
    </source>
</evidence>
<dbReference type="CDD" id="cd04651">
    <property type="entry name" value="LbH_G1P_AT_C"/>
    <property type="match status" value="1"/>
</dbReference>
<evidence type="ECO:0000313" key="8">
    <source>
        <dbReference type="EMBL" id="JAC71328.1"/>
    </source>
</evidence>
<dbReference type="GO" id="GO:0005978">
    <property type="term" value="P:glycogen biosynthetic process"/>
    <property type="evidence" value="ECO:0007669"/>
    <property type="project" value="InterPro"/>
</dbReference>